<evidence type="ECO:0000313" key="2">
    <source>
        <dbReference type="Proteomes" id="UP001642482"/>
    </source>
</evidence>
<gene>
    <name evidence="1" type="ORF">SEUCBS140593_003803</name>
</gene>
<dbReference type="SUPFAM" id="SSF56112">
    <property type="entry name" value="Protein kinase-like (PK-like)"/>
    <property type="match status" value="1"/>
</dbReference>
<comment type="caution">
    <text evidence="1">The sequence shown here is derived from an EMBL/GenBank/DDBJ whole genome shotgun (WGS) entry which is preliminary data.</text>
</comment>
<dbReference type="InterPro" id="IPR011009">
    <property type="entry name" value="Kinase-like_dom_sf"/>
</dbReference>
<name>A0ABP0BHU6_9PEZI</name>
<protein>
    <recommendedName>
        <fullName evidence="3">Aminoglycoside phosphotransferase domain-containing protein</fullName>
    </recommendedName>
</protein>
<proteinExistence type="predicted"/>
<dbReference type="PANTHER" id="PTHR21310">
    <property type="entry name" value="AMINOGLYCOSIDE PHOSPHOTRANSFERASE-RELATED-RELATED"/>
    <property type="match status" value="1"/>
</dbReference>
<dbReference type="PANTHER" id="PTHR21310:SF56">
    <property type="entry name" value="AMINOGLYCOSIDE PHOSPHOTRANSFERASE DOMAIN-CONTAINING PROTEIN"/>
    <property type="match status" value="1"/>
</dbReference>
<dbReference type="EMBL" id="CAWUHD010000030">
    <property type="protein sequence ID" value="CAK7219178.1"/>
    <property type="molecule type" value="Genomic_DNA"/>
</dbReference>
<accession>A0ABP0BHU6</accession>
<evidence type="ECO:0008006" key="3">
    <source>
        <dbReference type="Google" id="ProtNLM"/>
    </source>
</evidence>
<sequence>MKERLQDTISKLDTSFLVDHAERILGQPVTLSKQFSAGQYWICFELVAANEGLVIARVRLPRHPDMPASLSDEDEQYSINCEVATMKYVRKKLPAVKLPQVYAYEAPGSLRASSVGAAYMLLEGFYGNTLQDVTFDICSLAISTQVHIITQWTSAQAEIATLAFACIGSISSISENGEPVLGRLASAPIEGLNSSGPFSSTTEYFVTIADSAAAKARPLDSNPSDPSYWATMGTFVFQDIVHNTPLYHVTGEESFPLNHMDLGTQNILIDEDYNFLAIIDWEFAQTAPWPVNYYPMPFSLTWPDAKTQTILQDTAHLAHKNISKQDAAQKMYVQKFKDAETQLQEQGRKLVGSFADVFDRPPSRIYACFTRLGRLPTADEDMVRTMVQLAFACGSEETEAYLETIKAKASAKGS</sequence>
<dbReference type="Proteomes" id="UP001642482">
    <property type="component" value="Unassembled WGS sequence"/>
</dbReference>
<keyword evidence="2" id="KW-1185">Reference proteome</keyword>
<evidence type="ECO:0000313" key="1">
    <source>
        <dbReference type="EMBL" id="CAK7219178.1"/>
    </source>
</evidence>
<reference evidence="1 2" key="1">
    <citation type="submission" date="2024-01" db="EMBL/GenBank/DDBJ databases">
        <authorList>
            <person name="Allen C."/>
            <person name="Tagirdzhanova G."/>
        </authorList>
    </citation>
    <scope>NUCLEOTIDE SEQUENCE [LARGE SCALE GENOMIC DNA]</scope>
</reference>
<organism evidence="1 2">
    <name type="scientific">Sporothrix eucalyptigena</name>
    <dbReference type="NCBI Taxonomy" id="1812306"/>
    <lineage>
        <taxon>Eukaryota</taxon>
        <taxon>Fungi</taxon>
        <taxon>Dikarya</taxon>
        <taxon>Ascomycota</taxon>
        <taxon>Pezizomycotina</taxon>
        <taxon>Sordariomycetes</taxon>
        <taxon>Sordariomycetidae</taxon>
        <taxon>Ophiostomatales</taxon>
        <taxon>Ophiostomataceae</taxon>
        <taxon>Sporothrix</taxon>
    </lineage>
</organism>
<dbReference type="InterPro" id="IPR051678">
    <property type="entry name" value="AGP_Transferase"/>
</dbReference>